<evidence type="ECO:0000313" key="2">
    <source>
        <dbReference type="Proteomes" id="UP001150941"/>
    </source>
</evidence>
<dbReference type="Proteomes" id="UP001150941">
    <property type="component" value="Unassembled WGS sequence"/>
</dbReference>
<reference evidence="1" key="2">
    <citation type="journal article" date="2023" name="IMA Fungus">
        <title>Comparative genomic study of the Penicillium genus elucidates a diverse pangenome and 15 lateral gene transfer events.</title>
        <authorList>
            <person name="Petersen C."/>
            <person name="Sorensen T."/>
            <person name="Nielsen M.R."/>
            <person name="Sondergaard T.E."/>
            <person name="Sorensen J.L."/>
            <person name="Fitzpatrick D.A."/>
            <person name="Frisvad J.C."/>
            <person name="Nielsen K.L."/>
        </authorList>
    </citation>
    <scope>NUCLEOTIDE SEQUENCE</scope>
    <source>
        <strain evidence="1">IBT 19713</strain>
    </source>
</reference>
<sequence length="249" mass="26626">MRNFISNDYVFTDRGGVIENRHSGHATDLALMCASHSSEDRHIRRARTILARAGSEKSDLRCGGREVRMDQSGVYPGRRCGDDSSSESAGEAEGCYLPEHPVQLRVRRVVEEVAGLTDGEGVWSVDGSNLPALGFALHRLAGMYARFADAGMREGERERAMLGADGCYGIGVRASRRTEELGAEEGQGIAVKIEDGNIGALYAAVAEILEQLGIGSAEEAAGRVSLSGDSQYGGCGGGEKHHFKIRPVD</sequence>
<dbReference type="GeneID" id="83201865"/>
<proteinExistence type="predicted"/>
<dbReference type="PANTHER" id="PTHR42110:SF1">
    <property type="entry name" value="L-ASPARAGINASE, PUTATIVE (AFU_ORTHOLOGUE AFUA_3G11890)-RELATED"/>
    <property type="match status" value="1"/>
</dbReference>
<dbReference type="OrthoDB" id="2588474at2759"/>
<comment type="caution">
    <text evidence="1">The sequence shown here is derived from an EMBL/GenBank/DDBJ whole genome shotgun (WGS) entry which is preliminary data.</text>
</comment>
<reference evidence="1" key="1">
    <citation type="submission" date="2022-11" db="EMBL/GenBank/DDBJ databases">
        <authorList>
            <person name="Petersen C."/>
        </authorList>
    </citation>
    <scope>NUCLEOTIDE SEQUENCE</scope>
    <source>
        <strain evidence="1">IBT 19713</strain>
    </source>
</reference>
<evidence type="ECO:0000313" key="1">
    <source>
        <dbReference type="EMBL" id="KAJ5232309.1"/>
    </source>
</evidence>
<dbReference type="AlphaFoldDB" id="A0A9W9NYT8"/>
<organism evidence="1 2">
    <name type="scientific">Penicillium chermesinum</name>
    <dbReference type="NCBI Taxonomy" id="63820"/>
    <lineage>
        <taxon>Eukaryota</taxon>
        <taxon>Fungi</taxon>
        <taxon>Dikarya</taxon>
        <taxon>Ascomycota</taxon>
        <taxon>Pezizomycotina</taxon>
        <taxon>Eurotiomycetes</taxon>
        <taxon>Eurotiomycetidae</taxon>
        <taxon>Eurotiales</taxon>
        <taxon>Aspergillaceae</taxon>
        <taxon>Penicillium</taxon>
    </lineage>
</organism>
<gene>
    <name evidence="1" type="ORF">N7468_005265</name>
</gene>
<dbReference type="EMBL" id="JAPQKS010000004">
    <property type="protein sequence ID" value="KAJ5232309.1"/>
    <property type="molecule type" value="Genomic_DNA"/>
</dbReference>
<name>A0A9W9NYT8_9EURO</name>
<accession>A0A9W9NYT8</accession>
<dbReference type="PANTHER" id="PTHR42110">
    <property type="entry name" value="L-ASPARAGINASE, PUTATIVE (AFU_ORTHOLOGUE AFUA_3G11890)-RELATED"/>
    <property type="match status" value="1"/>
</dbReference>
<dbReference type="Pfam" id="PF06089">
    <property type="entry name" value="Asparaginase_II"/>
    <property type="match status" value="3"/>
</dbReference>
<keyword evidence="2" id="KW-1185">Reference proteome</keyword>
<protein>
    <submittedName>
        <fullName evidence="1">Uncharacterized protein</fullName>
    </submittedName>
</protein>
<dbReference type="RefSeq" id="XP_058330302.1">
    <property type="nucleotide sequence ID" value="XM_058474562.1"/>
</dbReference>
<dbReference type="InterPro" id="IPR010349">
    <property type="entry name" value="Asparaginase_II"/>
</dbReference>